<organism evidence="1 2">
    <name type="scientific">Achromobacter spanius</name>
    <dbReference type="NCBI Taxonomy" id="217203"/>
    <lineage>
        <taxon>Bacteria</taxon>
        <taxon>Pseudomonadati</taxon>
        <taxon>Pseudomonadota</taxon>
        <taxon>Betaproteobacteria</taxon>
        <taxon>Burkholderiales</taxon>
        <taxon>Alcaligenaceae</taxon>
        <taxon>Achromobacter</taxon>
    </lineage>
</organism>
<comment type="caution">
    <text evidence="1">The sequence shown here is derived from an EMBL/GenBank/DDBJ whole genome shotgun (WGS) entry which is preliminary data.</text>
</comment>
<evidence type="ECO:0000313" key="2">
    <source>
        <dbReference type="Proteomes" id="UP001161094"/>
    </source>
</evidence>
<evidence type="ECO:0000313" key="1">
    <source>
        <dbReference type="EMBL" id="MDH0734796.1"/>
    </source>
</evidence>
<dbReference type="Pfam" id="PF12083">
    <property type="entry name" value="DUF3560"/>
    <property type="match status" value="1"/>
</dbReference>
<protein>
    <submittedName>
        <fullName evidence="1">DUF3560 domain-containing protein</fullName>
    </submittedName>
</protein>
<gene>
    <name evidence="1" type="ORF">N5D93_03190</name>
</gene>
<reference evidence="1" key="1">
    <citation type="submission" date="2022-09" db="EMBL/GenBank/DDBJ databases">
        <title>Intensive care unit water sources are persistently colonized with multi-drug resistant bacteria and are the site of extensive horizontal gene transfer of antibiotic resistance genes.</title>
        <authorList>
            <person name="Diorio-Toth L."/>
        </authorList>
    </citation>
    <scope>NUCLEOTIDE SEQUENCE</scope>
    <source>
        <strain evidence="1">GD03843</strain>
    </source>
</reference>
<dbReference type="RefSeq" id="WP_279993788.1">
    <property type="nucleotide sequence ID" value="NZ_JAOCDZ010000001.1"/>
</dbReference>
<sequence length="444" mass="49486">MQTMTATYSPEDNKLRLHTMHRLDQATYATVSAAGFRFAPKQDFFVAPAWTPEREDVLLALCGEIEDEQSTVAGRAATRSDRFEGYSDRRLVEAEAAHAQVDSITAHIPFGQPILVGHHSERRARKDAERIENGMRKAIKLAETSRYWDNRARGAARYAAIKADPGVRERRIKGLEAEARKFTTDSKADEALLELWKSELTMDRALALANYSRIYRSFPLAEYPRALPASQYEGQMGLWSALSEGVVSIEQAALLAQETLQERLARARRWLHHTEGRLAYERAQLEEQGGATAARFEFVRGGQVLARDEWLTILRINKGAGGAIVSLTTSAPRFMGTAAQFRVPVERVKDYRPPVHGGATNAASLPPIVNYPAPGFREITAAQWSAINRDYKGVRTEPAAADHGAYRYRRAMFFESGGSVLAHVYITDKKRVDIPAAMKEPLAA</sequence>
<proteinExistence type="predicted"/>
<dbReference type="EMBL" id="JAOCDZ010000001">
    <property type="protein sequence ID" value="MDH0734796.1"/>
    <property type="molecule type" value="Genomic_DNA"/>
</dbReference>
<dbReference type="AlphaFoldDB" id="A0AA42IU59"/>
<name>A0AA42IU59_9BURK</name>
<dbReference type="InterPro" id="IPR021944">
    <property type="entry name" value="DUF3560"/>
</dbReference>
<dbReference type="Proteomes" id="UP001161094">
    <property type="component" value="Unassembled WGS sequence"/>
</dbReference>
<accession>A0AA42IU59</accession>